<dbReference type="EMBL" id="KI297846">
    <property type="protein sequence ID" value="ERZ99603.1"/>
    <property type="molecule type" value="Genomic_DNA"/>
</dbReference>
<proteinExistence type="predicted"/>
<protein>
    <submittedName>
        <fullName evidence="1">Uncharacterized protein</fullName>
    </submittedName>
</protein>
<name>U9SUI8_RHIID</name>
<dbReference type="AlphaFoldDB" id="U9SUI8"/>
<dbReference type="HOGENOM" id="CLU_2005122_0_0_1"/>
<evidence type="ECO:0000313" key="1">
    <source>
        <dbReference type="EMBL" id="ERZ99603.1"/>
    </source>
</evidence>
<organism evidence="1">
    <name type="scientific">Rhizophagus irregularis (strain DAOM 181602 / DAOM 197198 / MUCL 43194)</name>
    <name type="common">Arbuscular mycorrhizal fungus</name>
    <name type="synonym">Glomus intraradices</name>
    <dbReference type="NCBI Taxonomy" id="747089"/>
    <lineage>
        <taxon>Eukaryota</taxon>
        <taxon>Fungi</taxon>
        <taxon>Fungi incertae sedis</taxon>
        <taxon>Mucoromycota</taxon>
        <taxon>Glomeromycotina</taxon>
        <taxon>Glomeromycetes</taxon>
        <taxon>Glomerales</taxon>
        <taxon>Glomeraceae</taxon>
        <taxon>Rhizophagus</taxon>
    </lineage>
</organism>
<gene>
    <name evidence="1" type="ORF">GLOINDRAFT_9340</name>
</gene>
<accession>U9SUI8</accession>
<reference evidence="1" key="1">
    <citation type="submission" date="2013-07" db="EMBL/GenBank/DDBJ databases">
        <title>The genome of an arbuscular mycorrhizal fungus provides insights into the evolution of the oldest plant symbiosis.</title>
        <authorList>
            <consortium name="DOE Joint Genome Institute"/>
            <person name="Tisserant E."/>
            <person name="Malbreil M."/>
            <person name="Kuo A."/>
            <person name="Kohler A."/>
            <person name="Symeonidi A."/>
            <person name="Balestrini R."/>
            <person name="Charron P."/>
            <person name="Duensing N."/>
            <person name="Frei-dit-Frey N."/>
            <person name="Gianinazzi-Pearson V."/>
            <person name="Gilbert B."/>
            <person name="Handa Y."/>
            <person name="Hijri M."/>
            <person name="Kaul R."/>
            <person name="Kawaguchi M."/>
            <person name="Krajinski F."/>
            <person name="Lammers P."/>
            <person name="Lapierre D."/>
            <person name="Masclaux F.G."/>
            <person name="Murat C."/>
            <person name="Morin E."/>
            <person name="Ndikumana S."/>
            <person name="Pagni M."/>
            <person name="Petitpierre D."/>
            <person name="Requena N."/>
            <person name="Rosikiewicz P."/>
            <person name="Riley R."/>
            <person name="Saito K."/>
            <person name="San Clemente H."/>
            <person name="Shapiro H."/>
            <person name="van Tuinen D."/>
            <person name="Becard G."/>
            <person name="Bonfante P."/>
            <person name="Paszkowski U."/>
            <person name="Shachar-Hill Y."/>
            <person name="Young J.P."/>
            <person name="Sanders I.R."/>
            <person name="Henrissat B."/>
            <person name="Rensing S.A."/>
            <person name="Grigoriev I.V."/>
            <person name="Corradi N."/>
            <person name="Roux C."/>
            <person name="Martin F."/>
        </authorList>
    </citation>
    <scope>NUCLEOTIDE SEQUENCE</scope>
    <source>
        <strain evidence="1">DAOM 197198</strain>
    </source>
</reference>
<sequence>MDHEAWQRFVGTQVLGSSKNERNVNATTKPNSNSRKATGFLFRRQIVFRIQLDQKLEMLQKTYGILHFETYQSFPDNQAQRLDPLRVSPVPAIKPQAPNPRGLSLKSLLSLLQYLEKTKKSKNY</sequence>